<name>A0ABR3KS75_TRISP</name>
<feature type="region of interest" description="Disordered" evidence="1">
    <location>
        <begin position="30"/>
        <end position="51"/>
    </location>
</feature>
<accession>A0ABR3KS75</accession>
<organism evidence="2 3">
    <name type="scientific">Trichinella spiralis</name>
    <name type="common">Trichina worm</name>
    <dbReference type="NCBI Taxonomy" id="6334"/>
    <lineage>
        <taxon>Eukaryota</taxon>
        <taxon>Metazoa</taxon>
        <taxon>Ecdysozoa</taxon>
        <taxon>Nematoda</taxon>
        <taxon>Enoplea</taxon>
        <taxon>Dorylaimia</taxon>
        <taxon>Trichinellida</taxon>
        <taxon>Trichinellidae</taxon>
        <taxon>Trichinella</taxon>
    </lineage>
</organism>
<evidence type="ECO:0000256" key="1">
    <source>
        <dbReference type="SAM" id="MobiDB-lite"/>
    </source>
</evidence>
<keyword evidence="3" id="KW-1185">Reference proteome</keyword>
<comment type="caution">
    <text evidence="2">The sequence shown here is derived from an EMBL/GenBank/DDBJ whole genome shotgun (WGS) entry which is preliminary data.</text>
</comment>
<evidence type="ECO:0000313" key="2">
    <source>
        <dbReference type="EMBL" id="KAL1243500.1"/>
    </source>
</evidence>
<dbReference type="Proteomes" id="UP001558632">
    <property type="component" value="Unassembled WGS sequence"/>
</dbReference>
<feature type="compositionally biased region" description="Basic and acidic residues" evidence="1">
    <location>
        <begin position="33"/>
        <end position="46"/>
    </location>
</feature>
<proteinExistence type="predicted"/>
<reference evidence="2 3" key="1">
    <citation type="submission" date="2024-07" db="EMBL/GenBank/DDBJ databases">
        <title>Enhanced genomic and transcriptomic resources for Trichinella pseudospiralis and T. spiralis underpin the discovery of pronounced molecular differences between stages and species.</title>
        <authorList>
            <person name="Pasi K.K."/>
            <person name="La Rosa G."/>
            <person name="Gomez-Morales M.A."/>
            <person name="Tosini F."/>
            <person name="Sumanam S."/>
            <person name="Young N.D."/>
            <person name="Chang B.C."/>
            <person name="Robin G.B."/>
        </authorList>
    </citation>
    <scope>NUCLEOTIDE SEQUENCE [LARGE SCALE GENOMIC DNA]</scope>
    <source>
        <strain evidence="2">ISS534</strain>
    </source>
</reference>
<protein>
    <submittedName>
        <fullName evidence="2">Exodeoxyribonuclease</fullName>
    </submittedName>
</protein>
<dbReference type="EMBL" id="JBEUSY010000170">
    <property type="protein sequence ID" value="KAL1243500.1"/>
    <property type="molecule type" value="Genomic_DNA"/>
</dbReference>
<gene>
    <name evidence="2" type="ORF">TSPI_03401</name>
</gene>
<sequence>MNGKVGRSAEGFVSSLYTVQTTSLLRWRLTGRGNRENRPSDRRSCIGDRSTTAVAKPHSFDTDLASGATPTLHYHCILQH</sequence>
<evidence type="ECO:0000313" key="3">
    <source>
        <dbReference type="Proteomes" id="UP001558632"/>
    </source>
</evidence>